<name>A0A0G1CBF4_9BACT</name>
<reference evidence="2 3" key="1">
    <citation type="journal article" date="2015" name="Nature">
        <title>rRNA introns, odd ribosomes, and small enigmatic genomes across a large radiation of phyla.</title>
        <authorList>
            <person name="Brown C.T."/>
            <person name="Hug L.A."/>
            <person name="Thomas B.C."/>
            <person name="Sharon I."/>
            <person name="Castelle C.J."/>
            <person name="Singh A."/>
            <person name="Wilkins M.J."/>
            <person name="Williams K.H."/>
            <person name="Banfield J.F."/>
        </authorList>
    </citation>
    <scope>NUCLEOTIDE SEQUENCE [LARGE SCALE GENOMIC DNA]</scope>
</reference>
<dbReference type="EMBL" id="LCFA01000006">
    <property type="protein sequence ID" value="KKS82729.1"/>
    <property type="molecule type" value="Genomic_DNA"/>
</dbReference>
<organism evidence="2 3">
    <name type="scientific">Candidatus Wolfebacteria bacterium GW2011_GWC1_43_10</name>
    <dbReference type="NCBI Taxonomy" id="1619011"/>
    <lineage>
        <taxon>Bacteria</taxon>
        <taxon>Candidatus Wolfeibacteriota</taxon>
    </lineage>
</organism>
<sequence length="93" mass="11012">MEKPEGIRKLEGVKKREIHEREGTVGKDPNLPPQEWTKRPPVGCDVKDIDIFLGEDGLYHWRFVRDPKKITGTKERKEHDDYEKEKKLWTEGL</sequence>
<proteinExistence type="predicted"/>
<dbReference type="AlphaFoldDB" id="A0A0G1CBF4"/>
<feature type="region of interest" description="Disordered" evidence="1">
    <location>
        <begin position="1"/>
        <end position="40"/>
    </location>
</feature>
<accession>A0A0G1CBF4</accession>
<evidence type="ECO:0000313" key="3">
    <source>
        <dbReference type="Proteomes" id="UP000034810"/>
    </source>
</evidence>
<feature type="region of interest" description="Disordered" evidence="1">
    <location>
        <begin position="70"/>
        <end position="93"/>
    </location>
</feature>
<dbReference type="Proteomes" id="UP000034810">
    <property type="component" value="Unassembled WGS sequence"/>
</dbReference>
<evidence type="ECO:0000313" key="2">
    <source>
        <dbReference type="EMBL" id="KKS82729.1"/>
    </source>
</evidence>
<feature type="compositionally biased region" description="Basic and acidic residues" evidence="1">
    <location>
        <begin position="1"/>
        <end position="25"/>
    </location>
</feature>
<gene>
    <name evidence="2" type="ORF">UV58_C0006G0028</name>
</gene>
<protein>
    <submittedName>
        <fullName evidence="2">Uncharacterized protein</fullName>
    </submittedName>
</protein>
<comment type="caution">
    <text evidence="2">The sequence shown here is derived from an EMBL/GenBank/DDBJ whole genome shotgun (WGS) entry which is preliminary data.</text>
</comment>
<evidence type="ECO:0000256" key="1">
    <source>
        <dbReference type="SAM" id="MobiDB-lite"/>
    </source>
</evidence>